<evidence type="ECO:0000313" key="2">
    <source>
        <dbReference type="Proteomes" id="UP000574769"/>
    </source>
</evidence>
<name>A0A7W7ALK0_9SPHN</name>
<proteinExistence type="predicted"/>
<sequence>MRVTFRVLEASTPMMKRTRLHCILHSDTAKRRPMRVDEAQAICAALGITQSEAFFGTELLGCMSGDDREEAAGLTSFLATMFGGLAPRLANAVSAIGGLDLSDVKGEHGQQIQQLVCETFERGYADLAERKGLRLRKREADGL</sequence>
<keyword evidence="2" id="KW-1185">Reference proteome</keyword>
<evidence type="ECO:0000313" key="1">
    <source>
        <dbReference type="EMBL" id="MBB4619283.1"/>
    </source>
</evidence>
<dbReference type="EMBL" id="JACHNY010000008">
    <property type="protein sequence ID" value="MBB4619283.1"/>
    <property type="molecule type" value="Genomic_DNA"/>
</dbReference>
<dbReference type="Proteomes" id="UP000574769">
    <property type="component" value="Unassembled WGS sequence"/>
</dbReference>
<reference evidence="1 2" key="1">
    <citation type="submission" date="2020-08" db="EMBL/GenBank/DDBJ databases">
        <title>Genomic Encyclopedia of Type Strains, Phase IV (KMG-IV): sequencing the most valuable type-strain genomes for metagenomic binning, comparative biology and taxonomic classification.</title>
        <authorList>
            <person name="Goeker M."/>
        </authorList>
    </citation>
    <scope>NUCLEOTIDE SEQUENCE [LARGE SCALE GENOMIC DNA]</scope>
    <source>
        <strain evidence="1 2">DSM 15867</strain>
    </source>
</reference>
<dbReference type="RefSeq" id="WP_184116619.1">
    <property type="nucleotide sequence ID" value="NZ_JACHNY010000008.1"/>
</dbReference>
<gene>
    <name evidence="1" type="ORF">GGQ96_003436</name>
</gene>
<organism evidence="1 2">
    <name type="scientific">Sphingomonas abaci</name>
    <dbReference type="NCBI Taxonomy" id="237611"/>
    <lineage>
        <taxon>Bacteria</taxon>
        <taxon>Pseudomonadati</taxon>
        <taxon>Pseudomonadota</taxon>
        <taxon>Alphaproteobacteria</taxon>
        <taxon>Sphingomonadales</taxon>
        <taxon>Sphingomonadaceae</taxon>
        <taxon>Sphingomonas</taxon>
    </lineage>
</organism>
<accession>A0A7W7ALK0</accession>
<protein>
    <submittedName>
        <fullName evidence="1">Uncharacterized protein</fullName>
    </submittedName>
</protein>
<comment type="caution">
    <text evidence="1">The sequence shown here is derived from an EMBL/GenBank/DDBJ whole genome shotgun (WGS) entry which is preliminary data.</text>
</comment>
<dbReference type="AlphaFoldDB" id="A0A7W7ALK0"/>